<dbReference type="OrthoDB" id="691503at2"/>
<dbReference type="EMBL" id="JH651379">
    <property type="protein sequence ID" value="EIJ38192.1"/>
    <property type="molecule type" value="Genomic_DNA"/>
</dbReference>
<dbReference type="STRING" id="926559.JoomaDRAFT_1173"/>
<feature type="signal peptide" evidence="1">
    <location>
        <begin position="1"/>
        <end position="25"/>
    </location>
</feature>
<gene>
    <name evidence="3" type="ORF">JoomaDRAFT_1173</name>
</gene>
<reference evidence="3 4" key="1">
    <citation type="submission" date="2012-02" db="EMBL/GenBank/DDBJ databases">
        <title>Improved High-Quality Draft genome of Joostella marina DSM 19592.</title>
        <authorList>
            <consortium name="US DOE Joint Genome Institute (JGI-PGF)"/>
            <person name="Lucas S."/>
            <person name="Copeland A."/>
            <person name="Lapidus A."/>
            <person name="Bruce D."/>
            <person name="Goodwin L."/>
            <person name="Pitluck S."/>
            <person name="Peters L."/>
            <person name="Chertkov O."/>
            <person name="Ovchinnikova G."/>
            <person name="Kyrpides N."/>
            <person name="Mavromatis K."/>
            <person name="Detter J.C."/>
            <person name="Han C."/>
            <person name="Land M."/>
            <person name="Hauser L."/>
            <person name="Markowitz V."/>
            <person name="Cheng J.-F."/>
            <person name="Hugenholtz P."/>
            <person name="Woyke T."/>
            <person name="Wu D."/>
            <person name="Tindall B."/>
            <person name="Brambilla E."/>
            <person name="Klenk H.-P."/>
            <person name="Eisen J.A."/>
        </authorList>
    </citation>
    <scope>NUCLEOTIDE SEQUENCE [LARGE SCALE GENOMIC DNA]</scope>
    <source>
        <strain evidence="3 4">DSM 19592</strain>
    </source>
</reference>
<dbReference type="SUPFAM" id="SSF51126">
    <property type="entry name" value="Pectin lyase-like"/>
    <property type="match status" value="1"/>
</dbReference>
<evidence type="ECO:0000259" key="2">
    <source>
        <dbReference type="Pfam" id="PF16318"/>
    </source>
</evidence>
<sequence>MKNNKSIFNIKSLLGLLLCITLFNACDKDDDKSFEQTRLFRPVLNEDLFSEGNTIIVNMGKLKEAESYTLEVSRDTFTTIEYTIQADTNYVEINKTLVGEDLFWNTLYQVRATAHASDPQYDSKLSDLGNVRTQRFPTILNIPEAYDVTDVAARVTWTPAGAAVTGIKVFAAEDLKLQEPLFEETPVSSEENDNGEGFVEGLSPETAYQIAIYSGEDIRGWVNYTTKVADIDASDPNVIDIRENESASAVADAVAAAPDGATILVKRGVTYDLPGDNLTKSITIQAAYGFGEQKAKLYTTGNWNIEGNSNIDHIRFVDLELRGEDFSGDYIFNPNTDNIYVREVSFENCQIGTLRGIMRIRGTVEIDNFIINNSVVDSIGNYGIITADTNPADAGETPTARFNNITFSNSTFNKVDTGVQSRNNSQSLVIESCTFANFINTGARFLRYRGGDGNNNVANGIQIRNSIFGHSWDQSGEGVYGIQGVGEGLESTNFELLNIYSTSNFSFNEGKEIPGFPVGNYSGTQDDLWKDVDNNDFNFKDTGFSGKYNSGDPRWRAQL</sequence>
<accession>I3C3J9</accession>
<name>I3C3J9_9FLAO</name>
<evidence type="ECO:0000313" key="3">
    <source>
        <dbReference type="EMBL" id="EIJ38192.1"/>
    </source>
</evidence>
<evidence type="ECO:0000256" key="1">
    <source>
        <dbReference type="SAM" id="SignalP"/>
    </source>
</evidence>
<dbReference type="RefSeq" id="WP_008611336.1">
    <property type="nucleotide sequence ID" value="NZ_JH651379.1"/>
</dbReference>
<dbReference type="AlphaFoldDB" id="I3C3J9"/>
<keyword evidence="1" id="KW-0732">Signal</keyword>
<organism evidence="3 4">
    <name type="scientific">Galbibacter orientalis DSM 19592</name>
    <dbReference type="NCBI Taxonomy" id="926559"/>
    <lineage>
        <taxon>Bacteria</taxon>
        <taxon>Pseudomonadati</taxon>
        <taxon>Bacteroidota</taxon>
        <taxon>Flavobacteriia</taxon>
        <taxon>Flavobacteriales</taxon>
        <taxon>Flavobacteriaceae</taxon>
        <taxon>Galbibacter</taxon>
    </lineage>
</organism>
<dbReference type="Proteomes" id="UP000004690">
    <property type="component" value="Unassembled WGS sequence"/>
</dbReference>
<dbReference type="HOGENOM" id="CLU_036289_0_0_10"/>
<keyword evidence="4" id="KW-1185">Reference proteome</keyword>
<proteinExistence type="predicted"/>
<dbReference type="eggNOG" id="ENOG502Z9WI">
    <property type="taxonomic scope" value="Bacteria"/>
</dbReference>
<feature type="domain" description="DUF4957" evidence="2">
    <location>
        <begin position="270"/>
        <end position="412"/>
    </location>
</feature>
<evidence type="ECO:0000313" key="4">
    <source>
        <dbReference type="Proteomes" id="UP000004690"/>
    </source>
</evidence>
<dbReference type="Pfam" id="PF16318">
    <property type="entry name" value="DUF4957"/>
    <property type="match status" value="1"/>
</dbReference>
<dbReference type="InterPro" id="IPR011050">
    <property type="entry name" value="Pectin_lyase_fold/virulence"/>
</dbReference>
<dbReference type="InterPro" id="IPR032530">
    <property type="entry name" value="DUF4957"/>
</dbReference>
<feature type="chain" id="PRO_5003669182" description="DUF4957 domain-containing protein" evidence="1">
    <location>
        <begin position="26"/>
        <end position="559"/>
    </location>
</feature>
<protein>
    <recommendedName>
        <fullName evidence="2">DUF4957 domain-containing protein</fullName>
    </recommendedName>
</protein>